<evidence type="ECO:0000313" key="2">
    <source>
        <dbReference type="EnsemblPlants" id="OPUNC11G00290.1"/>
    </source>
</evidence>
<dbReference type="EnsemblPlants" id="OPUNC11G00290.1">
    <property type="protein sequence ID" value="OPUNC11G00290.1"/>
    <property type="gene ID" value="OPUNC11G00290"/>
</dbReference>
<feature type="region of interest" description="Disordered" evidence="1">
    <location>
        <begin position="1"/>
        <end position="114"/>
    </location>
</feature>
<evidence type="ECO:0000313" key="3">
    <source>
        <dbReference type="Proteomes" id="UP000026962"/>
    </source>
</evidence>
<reference evidence="2" key="1">
    <citation type="submission" date="2015-04" db="UniProtKB">
        <authorList>
            <consortium name="EnsemblPlants"/>
        </authorList>
    </citation>
    <scope>IDENTIFICATION</scope>
</reference>
<accession>A0A0E0MBH2</accession>
<reference evidence="2" key="2">
    <citation type="submission" date="2018-05" db="EMBL/GenBank/DDBJ databases">
        <title>OpunRS2 (Oryza punctata Reference Sequence Version 2).</title>
        <authorList>
            <person name="Zhang J."/>
            <person name="Kudrna D."/>
            <person name="Lee S."/>
            <person name="Talag J."/>
            <person name="Welchert J."/>
            <person name="Wing R.A."/>
        </authorList>
    </citation>
    <scope>NUCLEOTIDE SEQUENCE [LARGE SCALE GENOMIC DNA]</scope>
</reference>
<dbReference type="HOGENOM" id="CLU_1952285_0_0_1"/>
<dbReference type="Gramene" id="OPUNC11G00290.1">
    <property type="protein sequence ID" value="OPUNC11G00290.1"/>
    <property type="gene ID" value="OPUNC11G00290"/>
</dbReference>
<organism evidence="2">
    <name type="scientific">Oryza punctata</name>
    <name type="common">Red rice</name>
    <dbReference type="NCBI Taxonomy" id="4537"/>
    <lineage>
        <taxon>Eukaryota</taxon>
        <taxon>Viridiplantae</taxon>
        <taxon>Streptophyta</taxon>
        <taxon>Embryophyta</taxon>
        <taxon>Tracheophyta</taxon>
        <taxon>Spermatophyta</taxon>
        <taxon>Magnoliopsida</taxon>
        <taxon>Liliopsida</taxon>
        <taxon>Poales</taxon>
        <taxon>Poaceae</taxon>
        <taxon>BOP clade</taxon>
        <taxon>Oryzoideae</taxon>
        <taxon>Oryzeae</taxon>
        <taxon>Oryzinae</taxon>
        <taxon>Oryza</taxon>
    </lineage>
</organism>
<keyword evidence="3" id="KW-1185">Reference proteome</keyword>
<dbReference type="OMA" id="PCCTARE"/>
<dbReference type="AlphaFoldDB" id="A0A0E0MBH2"/>
<sequence>MGKKKIQNKELKSQSSATAACDSEGRRGLASRGRRERESEAHQRRPSLPCFASPRRSVREHIAGEGEGTCANLATPPGKTSSDVAAPTQEGELVGEEGEEEATEEEEKAPAKVKNQKLVAKEWTTEDEAADDELRCRAWMTEDTVAGDEL</sequence>
<feature type="compositionally biased region" description="Acidic residues" evidence="1">
    <location>
        <begin position="93"/>
        <end position="107"/>
    </location>
</feature>
<proteinExistence type="predicted"/>
<protein>
    <submittedName>
        <fullName evidence="2">Uncharacterized protein</fullName>
    </submittedName>
</protein>
<name>A0A0E0MBH2_ORYPU</name>
<dbReference type="Proteomes" id="UP000026962">
    <property type="component" value="Chromosome 11"/>
</dbReference>
<feature type="compositionally biased region" description="Basic and acidic residues" evidence="1">
    <location>
        <begin position="23"/>
        <end position="43"/>
    </location>
</feature>
<evidence type="ECO:0000256" key="1">
    <source>
        <dbReference type="SAM" id="MobiDB-lite"/>
    </source>
</evidence>